<organism evidence="3">
    <name type="scientific">marine metagenome</name>
    <dbReference type="NCBI Taxonomy" id="408172"/>
    <lineage>
        <taxon>unclassified sequences</taxon>
        <taxon>metagenomes</taxon>
        <taxon>ecological metagenomes</taxon>
    </lineage>
</organism>
<dbReference type="HAMAP" id="MF_00984">
    <property type="entry name" value="SSB"/>
    <property type="match status" value="1"/>
</dbReference>
<dbReference type="Gene3D" id="2.40.50.140">
    <property type="entry name" value="Nucleic acid-binding proteins"/>
    <property type="match status" value="1"/>
</dbReference>
<feature type="compositionally biased region" description="Basic and acidic residues" evidence="2">
    <location>
        <begin position="116"/>
        <end position="130"/>
    </location>
</feature>
<dbReference type="InterPro" id="IPR000424">
    <property type="entry name" value="Primosome_PriB/ssb"/>
</dbReference>
<evidence type="ECO:0000313" key="3">
    <source>
        <dbReference type="EMBL" id="SVA90060.1"/>
    </source>
</evidence>
<dbReference type="InterPro" id="IPR011344">
    <property type="entry name" value="ssDNA-bd"/>
</dbReference>
<name>A0A381ZLD0_9ZZZZ</name>
<gene>
    <name evidence="3" type="ORF">METZ01_LOCUS142914</name>
</gene>
<proteinExistence type="inferred from homology"/>
<reference evidence="3" key="1">
    <citation type="submission" date="2018-05" db="EMBL/GenBank/DDBJ databases">
        <authorList>
            <person name="Lanie J.A."/>
            <person name="Ng W.-L."/>
            <person name="Kazmierczak K.M."/>
            <person name="Andrzejewski T.M."/>
            <person name="Davidsen T.M."/>
            <person name="Wayne K.J."/>
            <person name="Tettelin H."/>
            <person name="Glass J.I."/>
            <person name="Rusch D."/>
            <person name="Podicherti R."/>
            <person name="Tsui H.-C.T."/>
            <person name="Winkler M.E."/>
        </authorList>
    </citation>
    <scope>NUCLEOTIDE SEQUENCE</scope>
</reference>
<dbReference type="PROSITE" id="PS50935">
    <property type="entry name" value="SSB"/>
    <property type="match status" value="1"/>
</dbReference>
<sequence length="140" mass="16022">MQKSSVNKVILVGHIGNKPEGRYTPSGTSTATFSLATNESWIDSDKEKKEHTEWHNIVAWNKLADFTTEYLQKGQLIYIEGKLQTRTYKDKNDVQHWKTEIVSNVITPLEWKTAEKKENGEVKNTAEKVSEPVGEEELPF</sequence>
<dbReference type="PIRSF" id="PIRSF002070">
    <property type="entry name" value="SSB"/>
    <property type="match status" value="1"/>
</dbReference>
<dbReference type="GO" id="GO:0009295">
    <property type="term" value="C:nucleoid"/>
    <property type="evidence" value="ECO:0007669"/>
    <property type="project" value="TreeGrafter"/>
</dbReference>
<dbReference type="GO" id="GO:0006260">
    <property type="term" value="P:DNA replication"/>
    <property type="evidence" value="ECO:0007669"/>
    <property type="project" value="InterPro"/>
</dbReference>
<dbReference type="NCBIfam" id="TIGR00621">
    <property type="entry name" value="ssb"/>
    <property type="match status" value="1"/>
</dbReference>
<feature type="region of interest" description="Disordered" evidence="2">
    <location>
        <begin position="116"/>
        <end position="140"/>
    </location>
</feature>
<dbReference type="Pfam" id="PF00436">
    <property type="entry name" value="SSB"/>
    <property type="match status" value="1"/>
</dbReference>
<evidence type="ECO:0000256" key="1">
    <source>
        <dbReference type="ARBA" id="ARBA00023125"/>
    </source>
</evidence>
<keyword evidence="1" id="KW-0238">DNA-binding</keyword>
<dbReference type="EMBL" id="UINC01021777">
    <property type="protein sequence ID" value="SVA90060.1"/>
    <property type="molecule type" value="Genomic_DNA"/>
</dbReference>
<evidence type="ECO:0008006" key="4">
    <source>
        <dbReference type="Google" id="ProtNLM"/>
    </source>
</evidence>
<evidence type="ECO:0000256" key="2">
    <source>
        <dbReference type="SAM" id="MobiDB-lite"/>
    </source>
</evidence>
<dbReference type="InterPro" id="IPR012340">
    <property type="entry name" value="NA-bd_OB-fold"/>
</dbReference>
<dbReference type="SUPFAM" id="SSF50249">
    <property type="entry name" value="Nucleic acid-binding proteins"/>
    <property type="match status" value="1"/>
</dbReference>
<dbReference type="PANTHER" id="PTHR10302">
    <property type="entry name" value="SINGLE-STRANDED DNA-BINDING PROTEIN"/>
    <property type="match status" value="1"/>
</dbReference>
<dbReference type="CDD" id="cd04496">
    <property type="entry name" value="SSB_OBF"/>
    <property type="match status" value="1"/>
</dbReference>
<accession>A0A381ZLD0</accession>
<protein>
    <recommendedName>
        <fullName evidence="4">Single-stranded DNA-binding protein</fullName>
    </recommendedName>
</protein>
<dbReference type="AlphaFoldDB" id="A0A381ZLD0"/>
<dbReference type="GO" id="GO:0003697">
    <property type="term" value="F:single-stranded DNA binding"/>
    <property type="evidence" value="ECO:0007669"/>
    <property type="project" value="InterPro"/>
</dbReference>
<dbReference type="PANTHER" id="PTHR10302:SF27">
    <property type="entry name" value="SINGLE-STRANDED DNA-BINDING PROTEIN"/>
    <property type="match status" value="1"/>
</dbReference>